<sequence>MSTIYQQASAIIDYARDHRRSVCTCDRQNDTAASHHAPGCRYRHFVEASVTLDELSSNKPAVAQDARQRALEEAAAAVEKHDVEGREWIPNSLWATLTREAASRIRALAACPAAPAPSGGAEKWVAKVRVTANGYAMELSEYIAYALPEGVHELYASPQPASGGDI</sequence>
<reference evidence="1 2" key="1">
    <citation type="journal article" date="2024" name="Chem. Sci.">
        <title>Discovery of megapolipeptins by genome mining of a Burkholderiales bacteria collection.</title>
        <authorList>
            <person name="Paulo B.S."/>
            <person name="Recchia M.J.J."/>
            <person name="Lee S."/>
            <person name="Fergusson C.H."/>
            <person name="Romanowski S.B."/>
            <person name="Hernandez A."/>
            <person name="Krull N."/>
            <person name="Liu D.Y."/>
            <person name="Cavanagh H."/>
            <person name="Bos A."/>
            <person name="Gray C.A."/>
            <person name="Murphy B.T."/>
            <person name="Linington R.G."/>
            <person name="Eustaquio A.S."/>
        </authorList>
    </citation>
    <scope>NUCLEOTIDE SEQUENCE [LARGE SCALE GENOMIC DNA]</scope>
    <source>
        <strain evidence="1 2">RL16-012-BIC-B</strain>
    </source>
</reference>
<dbReference type="EMBL" id="JAQQFN010000005">
    <property type="protein sequence ID" value="MFL9883088.1"/>
    <property type="molecule type" value="Genomic_DNA"/>
</dbReference>
<evidence type="ECO:0000313" key="1">
    <source>
        <dbReference type="EMBL" id="MFL9883088.1"/>
    </source>
</evidence>
<accession>A0ABW8ZJQ7</accession>
<evidence type="ECO:0000313" key="2">
    <source>
        <dbReference type="Proteomes" id="UP001629249"/>
    </source>
</evidence>
<name>A0ABW8ZJQ7_9BURK</name>
<keyword evidence="2" id="KW-1185">Reference proteome</keyword>
<gene>
    <name evidence="1" type="ORF">PQR66_08630</name>
</gene>
<dbReference type="RefSeq" id="WP_408326555.1">
    <property type="nucleotide sequence ID" value="NZ_JAQQFH010000002.1"/>
</dbReference>
<comment type="caution">
    <text evidence="1">The sequence shown here is derived from an EMBL/GenBank/DDBJ whole genome shotgun (WGS) entry which is preliminary data.</text>
</comment>
<dbReference type="Proteomes" id="UP001629249">
    <property type="component" value="Unassembled WGS sequence"/>
</dbReference>
<organism evidence="1 2">
    <name type="scientific">Paraburkholderia agricolaris</name>
    <dbReference type="NCBI Taxonomy" id="2152888"/>
    <lineage>
        <taxon>Bacteria</taxon>
        <taxon>Pseudomonadati</taxon>
        <taxon>Pseudomonadota</taxon>
        <taxon>Betaproteobacteria</taxon>
        <taxon>Burkholderiales</taxon>
        <taxon>Burkholderiaceae</taxon>
        <taxon>Paraburkholderia</taxon>
    </lineage>
</organism>
<proteinExistence type="predicted"/>
<protein>
    <submittedName>
        <fullName evidence="1">Uncharacterized protein</fullName>
    </submittedName>
</protein>